<proteinExistence type="predicted"/>
<dbReference type="EMBL" id="JAKOGI010000007">
    <property type="protein sequence ID" value="KAJ8451893.1"/>
    <property type="molecule type" value="Genomic_DNA"/>
</dbReference>
<evidence type="ECO:0000256" key="1">
    <source>
        <dbReference type="ARBA" id="ARBA00000900"/>
    </source>
</evidence>
<gene>
    <name evidence="11" type="ORF">Cgig2_007376</name>
</gene>
<feature type="compositionally biased region" description="Polar residues" evidence="8">
    <location>
        <begin position="231"/>
        <end position="243"/>
    </location>
</feature>
<evidence type="ECO:0000256" key="4">
    <source>
        <dbReference type="ARBA" id="ARBA00012483"/>
    </source>
</evidence>
<dbReference type="GO" id="GO:0016567">
    <property type="term" value="P:protein ubiquitination"/>
    <property type="evidence" value="ECO:0007669"/>
    <property type="project" value="InterPro"/>
</dbReference>
<comment type="catalytic activity">
    <reaction evidence="1">
        <text>S-ubiquitinyl-[E2 ubiquitin-conjugating enzyme]-L-cysteine + [acceptor protein]-L-lysine = [E2 ubiquitin-conjugating enzyme]-L-cysteine + N(6)-ubiquitinyl-[acceptor protein]-L-lysine.</text>
        <dbReference type="EC" id="2.3.2.27"/>
    </reaction>
</comment>
<feature type="domain" description="U-box" evidence="10">
    <location>
        <begin position="752"/>
        <end position="826"/>
    </location>
</feature>
<dbReference type="GO" id="GO:0005524">
    <property type="term" value="F:ATP binding"/>
    <property type="evidence" value="ECO:0007669"/>
    <property type="project" value="InterPro"/>
</dbReference>
<keyword evidence="12" id="KW-1185">Reference proteome</keyword>
<dbReference type="PROSITE" id="PS50011">
    <property type="entry name" value="PROTEIN_KINASE_DOM"/>
    <property type="match status" value="1"/>
</dbReference>
<dbReference type="SUPFAM" id="SSF57850">
    <property type="entry name" value="RING/U-box"/>
    <property type="match status" value="1"/>
</dbReference>
<comment type="function">
    <text evidence="2">Functions as an E3 ubiquitin ligase.</text>
</comment>
<dbReference type="Gene3D" id="1.10.510.10">
    <property type="entry name" value="Transferase(Phosphotransferase) domain 1"/>
    <property type="match status" value="1"/>
</dbReference>
<feature type="region of interest" description="Disordered" evidence="8">
    <location>
        <begin position="272"/>
        <end position="303"/>
    </location>
</feature>
<dbReference type="Pfam" id="PF07714">
    <property type="entry name" value="PK_Tyr_Ser-Thr"/>
    <property type="match status" value="1"/>
</dbReference>
<dbReference type="GO" id="GO:0061630">
    <property type="term" value="F:ubiquitin protein ligase activity"/>
    <property type="evidence" value="ECO:0007669"/>
    <property type="project" value="UniProtKB-EC"/>
</dbReference>
<sequence>MGNMDHVVVQIHEKIHVVLRNEMQEEEGLLTLNWVIKKWGSSHHPFSIVIFYISSSSSRDFVNTPFGKLPASSVSDEKLQILRKCEQQKIDSLLSRYANFCGKVRTEIHKFEKHDEPIETTILELITEHRITKLVIGITFMKSVSGRSKSAIRGSFYVHKNKPEFCELYILHRGKLMILKEENDEEGHLEDEQGVIMAKLKNRGSWKGWFGKKLSSSNSHEHGKSPACPSSPASMDSNSPVSRNSWENYEQEIDEYFLELLSLRSKSNAGEERENYKEAAAENGVSLNSPTEQDIPSSIKDGSGGIEALKKEIRAVHKMMELHKNKEKEEVDRQAKALWAICLCNHRVEELEARKTEEITTQHELAKELDNTKEQVFEILTDVEESKNRLSSLLELQSELSTKLQTASLAKLGAETQLESAVSSRTALLREIEELRGQRDVFQRRIEFCKEKDAIEMASRISSSDQVSCSYREFSTDEIRLATDNFAPHRRLKSGGDWTNVYKGRINRLSVAIRILDSEEAMSHEVFQAKVSLLANIRHPHLTALIGFCLELKCFVFEYMHNGCLRDILFSRRKARVLQWHHRVQIAAQVSSGLGFLHLAQPRPVIHGGLNPSSIFLDRNFVAKIHPLELTPCSDQAQVQADVCAFGNLLLQLLTGRNWAGLDQESMMINKEAILDALDDNAGGWPLDLAEEVAQLALKCRSVCFEPNLGVAMSSVTEELNDLKKVADDLVARRDYHIGSEDFSYFKEDSGHVPNIFVCPIFQVVMENPHIAADGYSYELEAIEEWLRMGNDTSPVTNSKLNHKHLIPNKTLRFLIQDWQNKRSQLPRQN</sequence>
<dbReference type="Pfam" id="PF04564">
    <property type="entry name" value="U-box"/>
    <property type="match status" value="1"/>
</dbReference>
<dbReference type="PANTHER" id="PTHR45647:SF56">
    <property type="entry name" value="U-BOX DOMAIN-CONTAINING PROTEIN 50-RELATED"/>
    <property type="match status" value="1"/>
</dbReference>
<protein>
    <recommendedName>
        <fullName evidence="4">RING-type E3 ubiquitin transferase</fullName>
        <ecNumber evidence="4">2.3.2.27</ecNumber>
    </recommendedName>
</protein>
<dbReference type="OrthoDB" id="10064100at2759"/>
<dbReference type="CDD" id="cd16655">
    <property type="entry name" value="RING-Ubox_WDSUB1-like"/>
    <property type="match status" value="1"/>
</dbReference>
<keyword evidence="6" id="KW-0833">Ubl conjugation pathway</keyword>
<dbReference type="InterPro" id="IPR001245">
    <property type="entry name" value="Ser-Thr/Tyr_kinase_cat_dom"/>
</dbReference>
<dbReference type="InterPro" id="IPR003613">
    <property type="entry name" value="Ubox_domain"/>
</dbReference>
<evidence type="ECO:0000256" key="7">
    <source>
        <dbReference type="SAM" id="Coils"/>
    </source>
</evidence>
<dbReference type="AlphaFoldDB" id="A0A9Q1KZS5"/>
<keyword evidence="5" id="KW-0808">Transferase</keyword>
<evidence type="ECO:0000313" key="11">
    <source>
        <dbReference type="EMBL" id="KAJ8451893.1"/>
    </source>
</evidence>
<evidence type="ECO:0000256" key="8">
    <source>
        <dbReference type="SAM" id="MobiDB-lite"/>
    </source>
</evidence>
<feature type="region of interest" description="Disordered" evidence="8">
    <location>
        <begin position="216"/>
        <end position="243"/>
    </location>
</feature>
<evidence type="ECO:0000313" key="12">
    <source>
        <dbReference type="Proteomes" id="UP001153076"/>
    </source>
</evidence>
<dbReference type="Gene3D" id="3.30.200.20">
    <property type="entry name" value="Phosphorylase Kinase, domain 1"/>
    <property type="match status" value="1"/>
</dbReference>
<keyword evidence="7" id="KW-0175">Coiled coil</keyword>
<evidence type="ECO:0000256" key="3">
    <source>
        <dbReference type="ARBA" id="ARBA00004906"/>
    </source>
</evidence>
<feature type="domain" description="Protein kinase" evidence="9">
    <location>
        <begin position="487"/>
        <end position="806"/>
    </location>
</feature>
<accession>A0A9Q1KZS5</accession>
<name>A0A9Q1KZS5_9CARY</name>
<dbReference type="SUPFAM" id="SSF56112">
    <property type="entry name" value="Protein kinase-like (PK-like)"/>
    <property type="match status" value="1"/>
</dbReference>
<evidence type="ECO:0000259" key="10">
    <source>
        <dbReference type="PROSITE" id="PS51698"/>
    </source>
</evidence>
<dbReference type="Proteomes" id="UP001153076">
    <property type="component" value="Unassembled WGS sequence"/>
</dbReference>
<dbReference type="PROSITE" id="PS51698">
    <property type="entry name" value="U_BOX"/>
    <property type="match status" value="1"/>
</dbReference>
<dbReference type="InterPro" id="IPR011009">
    <property type="entry name" value="Kinase-like_dom_sf"/>
</dbReference>
<feature type="coiled-coil region" evidence="7">
    <location>
        <begin position="418"/>
        <end position="452"/>
    </location>
</feature>
<evidence type="ECO:0000256" key="5">
    <source>
        <dbReference type="ARBA" id="ARBA00022679"/>
    </source>
</evidence>
<dbReference type="InterPro" id="IPR000719">
    <property type="entry name" value="Prot_kinase_dom"/>
</dbReference>
<dbReference type="Gene3D" id="3.30.40.10">
    <property type="entry name" value="Zinc/RING finger domain, C3HC4 (zinc finger)"/>
    <property type="match status" value="1"/>
</dbReference>
<evidence type="ECO:0000256" key="6">
    <source>
        <dbReference type="ARBA" id="ARBA00022786"/>
    </source>
</evidence>
<feature type="compositionally biased region" description="Polar residues" evidence="8">
    <location>
        <begin position="285"/>
        <end position="296"/>
    </location>
</feature>
<comment type="pathway">
    <text evidence="3">Protein modification; protein ubiquitination.</text>
</comment>
<reference evidence="11" key="1">
    <citation type="submission" date="2022-04" db="EMBL/GenBank/DDBJ databases">
        <title>Carnegiea gigantea Genome sequencing and assembly v2.</title>
        <authorList>
            <person name="Copetti D."/>
            <person name="Sanderson M.J."/>
            <person name="Burquez A."/>
            <person name="Wojciechowski M.F."/>
        </authorList>
    </citation>
    <scope>NUCLEOTIDE SEQUENCE</scope>
    <source>
        <strain evidence="11">SGP5-SGP5p</strain>
        <tissue evidence="11">Aerial part</tissue>
    </source>
</reference>
<dbReference type="InterPro" id="IPR051348">
    <property type="entry name" value="U-box_ubiquitin_ligases"/>
</dbReference>
<comment type="caution">
    <text evidence="11">The sequence shown here is derived from an EMBL/GenBank/DDBJ whole genome shotgun (WGS) entry which is preliminary data.</text>
</comment>
<evidence type="ECO:0000259" key="9">
    <source>
        <dbReference type="PROSITE" id="PS50011"/>
    </source>
</evidence>
<dbReference type="EC" id="2.3.2.27" evidence="4"/>
<dbReference type="InterPro" id="IPR013083">
    <property type="entry name" value="Znf_RING/FYVE/PHD"/>
</dbReference>
<dbReference type="PANTHER" id="PTHR45647">
    <property type="entry name" value="OS02G0152300 PROTEIN"/>
    <property type="match status" value="1"/>
</dbReference>
<dbReference type="SMART" id="SM00504">
    <property type="entry name" value="Ubox"/>
    <property type="match status" value="1"/>
</dbReference>
<dbReference type="GO" id="GO:0004672">
    <property type="term" value="F:protein kinase activity"/>
    <property type="evidence" value="ECO:0007669"/>
    <property type="project" value="InterPro"/>
</dbReference>
<evidence type="ECO:0000256" key="2">
    <source>
        <dbReference type="ARBA" id="ARBA00003861"/>
    </source>
</evidence>
<organism evidence="11 12">
    <name type="scientific">Carnegiea gigantea</name>
    <dbReference type="NCBI Taxonomy" id="171969"/>
    <lineage>
        <taxon>Eukaryota</taxon>
        <taxon>Viridiplantae</taxon>
        <taxon>Streptophyta</taxon>
        <taxon>Embryophyta</taxon>
        <taxon>Tracheophyta</taxon>
        <taxon>Spermatophyta</taxon>
        <taxon>Magnoliopsida</taxon>
        <taxon>eudicotyledons</taxon>
        <taxon>Gunneridae</taxon>
        <taxon>Pentapetalae</taxon>
        <taxon>Caryophyllales</taxon>
        <taxon>Cactineae</taxon>
        <taxon>Cactaceae</taxon>
        <taxon>Cactoideae</taxon>
        <taxon>Echinocereeae</taxon>
        <taxon>Carnegiea</taxon>
    </lineage>
</organism>